<evidence type="ECO:0000313" key="3">
    <source>
        <dbReference type="EMBL" id="AES78239.1"/>
    </source>
</evidence>
<dbReference type="InterPro" id="IPR032675">
    <property type="entry name" value="LRR_dom_sf"/>
</dbReference>
<dbReference type="eggNOG" id="ENOG502SYF9">
    <property type="taxonomic scope" value="Eukaryota"/>
</dbReference>
<keyword evidence="5" id="KW-1185">Reference proteome</keyword>
<evidence type="ECO:0000313" key="5">
    <source>
        <dbReference type="Proteomes" id="UP000002051"/>
    </source>
</evidence>
<dbReference type="InterPro" id="IPR050905">
    <property type="entry name" value="Plant_NBS-LRR"/>
</dbReference>
<gene>
    <name evidence="3" type="ordered locus">MTR_7g026240</name>
</gene>
<sequence length="332" mass="38105">MNLALEFIDLDVLPMMTCLFVAPKNLFSLQNLTYLLVKRCEKLKIVFSTSIIRCLPQLLYMRIEECKELKHIIEDDLENKNKSSNFMSTTKTCFPKLERLVVIKCDMLKYVFPVSICNELPELNVLIIREADELDEIFASEGRDEKVEIPNLEYVVFENLPSLCHAQGIHLKMIFLVYVITSTELMNEQSMDKQRPLGETDIAGKPSQGCAYNLLAELLKFLETHSVLDVLGSCHSEFVELLLDARNFGFDKDWLDSVERRAMFPDIQISQDAMQTLLDSKQQVTKEVEVLHLKIEILSQHVEDLKHQLTCSKAVLKNIIQQEAVLSALIGY</sequence>
<dbReference type="InterPro" id="IPR057135">
    <property type="entry name" value="At4g27190-like_LRR"/>
</dbReference>
<reference evidence="3 5" key="1">
    <citation type="journal article" date="2011" name="Nature">
        <title>The Medicago genome provides insight into the evolution of rhizobial symbioses.</title>
        <authorList>
            <person name="Young N.D."/>
            <person name="Debelle F."/>
            <person name="Oldroyd G.E."/>
            <person name="Geurts R."/>
            <person name="Cannon S.B."/>
            <person name="Udvardi M.K."/>
            <person name="Benedito V.A."/>
            <person name="Mayer K.F."/>
            <person name="Gouzy J."/>
            <person name="Schoof H."/>
            <person name="Van de Peer Y."/>
            <person name="Proost S."/>
            <person name="Cook D.R."/>
            <person name="Meyers B.C."/>
            <person name="Spannagl M."/>
            <person name="Cheung F."/>
            <person name="De Mita S."/>
            <person name="Krishnakumar V."/>
            <person name="Gundlach H."/>
            <person name="Zhou S."/>
            <person name="Mudge J."/>
            <person name="Bharti A.K."/>
            <person name="Murray J.D."/>
            <person name="Naoumkina M.A."/>
            <person name="Rosen B."/>
            <person name="Silverstein K.A."/>
            <person name="Tang H."/>
            <person name="Rombauts S."/>
            <person name="Zhao P.X."/>
            <person name="Zhou P."/>
            <person name="Barbe V."/>
            <person name="Bardou P."/>
            <person name="Bechner M."/>
            <person name="Bellec A."/>
            <person name="Berger A."/>
            <person name="Berges H."/>
            <person name="Bidwell S."/>
            <person name="Bisseling T."/>
            <person name="Choisne N."/>
            <person name="Couloux A."/>
            <person name="Denny R."/>
            <person name="Deshpande S."/>
            <person name="Dai X."/>
            <person name="Doyle J.J."/>
            <person name="Dudez A.M."/>
            <person name="Farmer A.D."/>
            <person name="Fouteau S."/>
            <person name="Franken C."/>
            <person name="Gibelin C."/>
            <person name="Gish J."/>
            <person name="Goldstein S."/>
            <person name="Gonzalez A.J."/>
            <person name="Green P.J."/>
            <person name="Hallab A."/>
            <person name="Hartog M."/>
            <person name="Hua A."/>
            <person name="Humphray S.J."/>
            <person name="Jeong D.H."/>
            <person name="Jing Y."/>
            <person name="Jocker A."/>
            <person name="Kenton S.M."/>
            <person name="Kim D.J."/>
            <person name="Klee K."/>
            <person name="Lai H."/>
            <person name="Lang C."/>
            <person name="Lin S."/>
            <person name="Macmil S.L."/>
            <person name="Magdelenat G."/>
            <person name="Matthews L."/>
            <person name="McCorrison J."/>
            <person name="Monaghan E.L."/>
            <person name="Mun J.H."/>
            <person name="Najar F.Z."/>
            <person name="Nicholson C."/>
            <person name="Noirot C."/>
            <person name="O'Bleness M."/>
            <person name="Paule C.R."/>
            <person name="Poulain J."/>
            <person name="Prion F."/>
            <person name="Qin B."/>
            <person name="Qu C."/>
            <person name="Retzel E.F."/>
            <person name="Riddle C."/>
            <person name="Sallet E."/>
            <person name="Samain S."/>
            <person name="Samson N."/>
            <person name="Sanders I."/>
            <person name="Saurat O."/>
            <person name="Scarpelli C."/>
            <person name="Schiex T."/>
            <person name="Segurens B."/>
            <person name="Severin A.J."/>
            <person name="Sherrier D.J."/>
            <person name="Shi R."/>
            <person name="Sims S."/>
            <person name="Singer S.R."/>
            <person name="Sinharoy S."/>
            <person name="Sterck L."/>
            <person name="Viollet A."/>
            <person name="Wang B.B."/>
            <person name="Wang K."/>
            <person name="Wang M."/>
            <person name="Wang X."/>
            <person name="Warfsmann J."/>
            <person name="Weissenbach J."/>
            <person name="White D.D."/>
            <person name="White J.D."/>
            <person name="Wiley G.B."/>
            <person name="Wincker P."/>
            <person name="Xing Y."/>
            <person name="Yang L."/>
            <person name="Yao Z."/>
            <person name="Ying F."/>
            <person name="Zhai J."/>
            <person name="Zhou L."/>
            <person name="Zuber A."/>
            <person name="Denarie J."/>
            <person name="Dixon R.A."/>
            <person name="May G.D."/>
            <person name="Schwartz D.C."/>
            <person name="Rogers J."/>
            <person name="Quetier F."/>
            <person name="Town C.D."/>
            <person name="Roe B.A."/>
        </authorList>
    </citation>
    <scope>NUCLEOTIDE SEQUENCE [LARGE SCALE GENOMIC DNA]</scope>
    <source>
        <strain evidence="3">A17</strain>
        <strain evidence="4 5">cv. Jemalong A17</strain>
    </source>
</reference>
<accession>G7L019</accession>
<organism evidence="3 5">
    <name type="scientific">Medicago truncatula</name>
    <name type="common">Barrel medic</name>
    <name type="synonym">Medicago tribuloides</name>
    <dbReference type="NCBI Taxonomy" id="3880"/>
    <lineage>
        <taxon>Eukaryota</taxon>
        <taxon>Viridiplantae</taxon>
        <taxon>Streptophyta</taxon>
        <taxon>Embryophyta</taxon>
        <taxon>Tracheophyta</taxon>
        <taxon>Spermatophyta</taxon>
        <taxon>Magnoliopsida</taxon>
        <taxon>eudicotyledons</taxon>
        <taxon>Gunneridae</taxon>
        <taxon>Pentapetalae</taxon>
        <taxon>rosids</taxon>
        <taxon>fabids</taxon>
        <taxon>Fabales</taxon>
        <taxon>Fabaceae</taxon>
        <taxon>Papilionoideae</taxon>
        <taxon>50 kb inversion clade</taxon>
        <taxon>NPAAA clade</taxon>
        <taxon>Hologalegina</taxon>
        <taxon>IRL clade</taxon>
        <taxon>Trifolieae</taxon>
        <taxon>Medicago</taxon>
    </lineage>
</organism>
<dbReference type="Pfam" id="PF23247">
    <property type="entry name" value="LRR_RPS2"/>
    <property type="match status" value="2"/>
</dbReference>
<dbReference type="Proteomes" id="UP000002051">
    <property type="component" value="Unassembled WGS sequence"/>
</dbReference>
<dbReference type="PANTHER" id="PTHR33463">
    <property type="entry name" value="NB-ARC DOMAIN-CONTAINING PROTEIN-RELATED"/>
    <property type="match status" value="1"/>
</dbReference>
<dbReference type="SUPFAM" id="SSF52047">
    <property type="entry name" value="RNI-like"/>
    <property type="match status" value="1"/>
</dbReference>
<feature type="domain" description="Disease resistance protein At4g27190-like leucine-rich repeats" evidence="2">
    <location>
        <begin position="81"/>
        <end position="165"/>
    </location>
</feature>
<evidence type="ECO:0000259" key="2">
    <source>
        <dbReference type="Pfam" id="PF23247"/>
    </source>
</evidence>
<dbReference type="EnsemblPlants" id="AES78239">
    <property type="protein sequence ID" value="AES78239"/>
    <property type="gene ID" value="MTR_7g026240"/>
</dbReference>
<dbReference type="EMBL" id="CM001223">
    <property type="protein sequence ID" value="AES78239.1"/>
    <property type="molecule type" value="Genomic_DNA"/>
</dbReference>
<feature type="domain" description="Disease resistance protein At4g27190-like leucine-rich repeats" evidence="2">
    <location>
        <begin position="5"/>
        <end position="67"/>
    </location>
</feature>
<dbReference type="PANTHER" id="PTHR33463:SF105">
    <property type="entry name" value="AND NB-ARC DOMAIN DISEASE RESISTANCE PROTEIN, PUTATIVE-RELATED"/>
    <property type="match status" value="1"/>
</dbReference>
<evidence type="ECO:0000313" key="4">
    <source>
        <dbReference type="EnsemblPlants" id="AES78239"/>
    </source>
</evidence>
<proteinExistence type="predicted"/>
<reference evidence="3 5" key="2">
    <citation type="journal article" date="2014" name="BMC Genomics">
        <title>An improved genome release (version Mt4.0) for the model legume Medicago truncatula.</title>
        <authorList>
            <person name="Tang H."/>
            <person name="Krishnakumar V."/>
            <person name="Bidwell S."/>
            <person name="Rosen B."/>
            <person name="Chan A."/>
            <person name="Zhou S."/>
            <person name="Gentzbittel L."/>
            <person name="Childs K.L."/>
            <person name="Yandell M."/>
            <person name="Gundlach H."/>
            <person name="Mayer K.F."/>
            <person name="Schwartz D.C."/>
            <person name="Town C.D."/>
        </authorList>
    </citation>
    <scope>GENOME REANNOTATION</scope>
    <source>
        <strain evidence="4 5">cv. Jemalong A17</strain>
    </source>
</reference>
<dbReference type="AlphaFoldDB" id="G7L019"/>
<name>G7L019_MEDTR</name>
<dbReference type="PaxDb" id="3880-AES78239"/>
<protein>
    <recommendedName>
        <fullName evidence="2">Disease resistance protein At4g27190-like leucine-rich repeats domain-containing protein</fullName>
    </recommendedName>
</protein>
<evidence type="ECO:0000256" key="1">
    <source>
        <dbReference type="ARBA" id="ARBA00022821"/>
    </source>
</evidence>
<reference evidence="4" key="3">
    <citation type="submission" date="2015-04" db="UniProtKB">
        <authorList>
            <consortium name="EnsemblPlants"/>
        </authorList>
    </citation>
    <scope>IDENTIFICATION</scope>
    <source>
        <strain evidence="4">cv. Jemalong A17</strain>
    </source>
</reference>
<keyword evidence="1" id="KW-0611">Plant defense</keyword>
<dbReference type="HOGENOM" id="CLU_837764_0_0_1"/>
<dbReference type="Gene3D" id="3.80.10.10">
    <property type="entry name" value="Ribonuclease Inhibitor"/>
    <property type="match status" value="1"/>
</dbReference>